<comment type="caution">
    <text evidence="2">The sequence shown here is derived from an EMBL/GenBank/DDBJ whole genome shotgun (WGS) entry which is preliminary data.</text>
</comment>
<dbReference type="Proteomes" id="UP001595632">
    <property type="component" value="Unassembled WGS sequence"/>
</dbReference>
<dbReference type="InterPro" id="IPR052514">
    <property type="entry name" value="SAM-dependent_MTase"/>
</dbReference>
<keyword evidence="2" id="KW-0489">Methyltransferase</keyword>
<dbReference type="NCBIfam" id="TIGR01444">
    <property type="entry name" value="fkbM_fam"/>
    <property type="match status" value="1"/>
</dbReference>
<accession>A0ABV7H199</accession>
<proteinExistence type="predicted"/>
<protein>
    <submittedName>
        <fullName evidence="2">FkbM family methyltransferase</fullName>
    </submittedName>
</protein>
<dbReference type="Gene3D" id="3.40.50.150">
    <property type="entry name" value="Vaccinia Virus protein VP39"/>
    <property type="match status" value="1"/>
</dbReference>
<dbReference type="Pfam" id="PF05050">
    <property type="entry name" value="Methyltransf_21"/>
    <property type="match status" value="1"/>
</dbReference>
<keyword evidence="2" id="KW-0808">Transferase</keyword>
<dbReference type="RefSeq" id="WP_275632784.1">
    <property type="nucleotide sequence ID" value="NZ_JARGYD010000003.1"/>
</dbReference>
<dbReference type="SUPFAM" id="SSF53335">
    <property type="entry name" value="S-adenosyl-L-methionine-dependent methyltransferases"/>
    <property type="match status" value="1"/>
</dbReference>
<sequence length="253" mass="28047">MLRDRIGRALPAPVRRFLYSGYRGLNRIKIRLAMRGGVATLNGVRLRADAGIIGQQVVDRILYGDYEGREARMISMFLTPSDRVLELGAGIGYIGLLCARKLGDGRVFSFEANPLMEPVIRGNYALNDGPKPELTIGMLSDEPGETSFYVPDVFWSGSSKQMAGGREVRTVKVSLNETIESLQPTFLVMDIEGGEIDIVDIMEPQSVKKIAMELHPSVTGQEAIDNMIERLAGFGFRVVWMSNAGEHAYFERD</sequence>
<dbReference type="PANTHER" id="PTHR34203:SF15">
    <property type="entry name" value="SLL1173 PROTEIN"/>
    <property type="match status" value="1"/>
</dbReference>
<name>A0ABV7H199_9RHOB</name>
<evidence type="ECO:0000313" key="2">
    <source>
        <dbReference type="EMBL" id="MFC3145837.1"/>
    </source>
</evidence>
<dbReference type="EMBL" id="JBHRTB010000010">
    <property type="protein sequence ID" value="MFC3145837.1"/>
    <property type="molecule type" value="Genomic_DNA"/>
</dbReference>
<organism evidence="2 3">
    <name type="scientific">Psychromarinibacter halotolerans</name>
    <dbReference type="NCBI Taxonomy" id="1775175"/>
    <lineage>
        <taxon>Bacteria</taxon>
        <taxon>Pseudomonadati</taxon>
        <taxon>Pseudomonadota</taxon>
        <taxon>Alphaproteobacteria</taxon>
        <taxon>Rhodobacterales</taxon>
        <taxon>Paracoccaceae</taxon>
        <taxon>Psychromarinibacter</taxon>
    </lineage>
</organism>
<dbReference type="InterPro" id="IPR006342">
    <property type="entry name" value="FkbM_mtfrase"/>
</dbReference>
<dbReference type="GO" id="GO:0032259">
    <property type="term" value="P:methylation"/>
    <property type="evidence" value="ECO:0007669"/>
    <property type="project" value="UniProtKB-KW"/>
</dbReference>
<reference evidence="3" key="1">
    <citation type="journal article" date="2019" name="Int. J. Syst. Evol. Microbiol.">
        <title>The Global Catalogue of Microorganisms (GCM) 10K type strain sequencing project: providing services to taxonomists for standard genome sequencing and annotation.</title>
        <authorList>
            <consortium name="The Broad Institute Genomics Platform"/>
            <consortium name="The Broad Institute Genome Sequencing Center for Infectious Disease"/>
            <person name="Wu L."/>
            <person name="Ma J."/>
        </authorList>
    </citation>
    <scope>NUCLEOTIDE SEQUENCE [LARGE SCALE GENOMIC DNA]</scope>
    <source>
        <strain evidence="3">KCTC 52366</strain>
    </source>
</reference>
<gene>
    <name evidence="2" type="ORF">ACFOGP_24155</name>
</gene>
<dbReference type="GO" id="GO:0008168">
    <property type="term" value="F:methyltransferase activity"/>
    <property type="evidence" value="ECO:0007669"/>
    <property type="project" value="UniProtKB-KW"/>
</dbReference>
<keyword evidence="3" id="KW-1185">Reference proteome</keyword>
<dbReference type="PANTHER" id="PTHR34203">
    <property type="entry name" value="METHYLTRANSFERASE, FKBM FAMILY PROTEIN"/>
    <property type="match status" value="1"/>
</dbReference>
<evidence type="ECO:0000259" key="1">
    <source>
        <dbReference type="Pfam" id="PF05050"/>
    </source>
</evidence>
<evidence type="ECO:0000313" key="3">
    <source>
        <dbReference type="Proteomes" id="UP001595632"/>
    </source>
</evidence>
<dbReference type="InterPro" id="IPR029063">
    <property type="entry name" value="SAM-dependent_MTases_sf"/>
</dbReference>
<feature type="domain" description="Methyltransferase FkbM" evidence="1">
    <location>
        <begin position="101"/>
        <end position="238"/>
    </location>
</feature>